<keyword evidence="1" id="KW-0812">Transmembrane</keyword>
<keyword evidence="1" id="KW-1133">Transmembrane helix</keyword>
<dbReference type="InterPro" id="IPR021344">
    <property type="entry name" value="DUF2970"/>
</dbReference>
<feature type="transmembrane region" description="Helical" evidence="1">
    <location>
        <begin position="40"/>
        <end position="63"/>
    </location>
</feature>
<comment type="caution">
    <text evidence="2">The sequence shown here is derived from an EMBL/GenBank/DDBJ whole genome shotgun (WGS) entry which is preliminary data.</text>
</comment>
<reference evidence="2 3" key="1">
    <citation type="submission" date="2022-08" db="EMBL/GenBank/DDBJ databases">
        <title>Reclassification of Massilia species as members of the genera Telluria, Duganella, Pseudoduganella, Mokoshia gen. nov. and Zemynaea gen. nov. using orthogonal and non-orthogonal genome-based approaches.</title>
        <authorList>
            <person name="Bowman J.P."/>
        </authorList>
    </citation>
    <scope>NUCLEOTIDE SEQUENCE [LARGE SCALE GENOMIC DNA]</scope>
    <source>
        <strain evidence="2 3">JCM 31606</strain>
    </source>
</reference>
<dbReference type="RefSeq" id="WP_258809988.1">
    <property type="nucleotide sequence ID" value="NZ_JANUGU010000001.1"/>
</dbReference>
<gene>
    <name evidence="2" type="ORF">NX778_01900</name>
</gene>
<protein>
    <submittedName>
        <fullName evidence="2">DUF2970 domain-containing protein</fullName>
    </submittedName>
</protein>
<evidence type="ECO:0000256" key="1">
    <source>
        <dbReference type="SAM" id="Phobius"/>
    </source>
</evidence>
<name>A0ABT2CS68_9BURK</name>
<evidence type="ECO:0000313" key="3">
    <source>
        <dbReference type="Proteomes" id="UP001204621"/>
    </source>
</evidence>
<sequence>MESKRSFFETLKAVGWSFIGLRRKKDFDVDAEGAIDPVHMLLAALVGVAMFIGLLLLAVQLAVSGK</sequence>
<proteinExistence type="predicted"/>
<dbReference type="Proteomes" id="UP001204621">
    <property type="component" value="Unassembled WGS sequence"/>
</dbReference>
<dbReference type="EMBL" id="JANUGU010000001">
    <property type="protein sequence ID" value="MCS0656812.1"/>
    <property type="molecule type" value="Genomic_DNA"/>
</dbReference>
<evidence type="ECO:0000313" key="2">
    <source>
        <dbReference type="EMBL" id="MCS0656812.1"/>
    </source>
</evidence>
<organism evidence="2 3">
    <name type="scientific">Massilia terrae</name>
    <dbReference type="NCBI Taxonomy" id="1811224"/>
    <lineage>
        <taxon>Bacteria</taxon>
        <taxon>Pseudomonadati</taxon>
        <taxon>Pseudomonadota</taxon>
        <taxon>Betaproteobacteria</taxon>
        <taxon>Burkholderiales</taxon>
        <taxon>Oxalobacteraceae</taxon>
        <taxon>Telluria group</taxon>
        <taxon>Massilia</taxon>
    </lineage>
</organism>
<keyword evidence="1" id="KW-0472">Membrane</keyword>
<keyword evidence="3" id="KW-1185">Reference proteome</keyword>
<accession>A0ABT2CS68</accession>
<dbReference type="Pfam" id="PF11174">
    <property type="entry name" value="DUF2970"/>
    <property type="match status" value="1"/>
</dbReference>